<sequence>MECLRNPAQFPHFLSRVGTVLHELRDEYIHDLDSADNDVSTVSSSSGDTDRNNDDARGGNSNSNNNNDETSKMNNDRPDPQDNSSEGFSDDMTSHIPKHFHSEPDTHAHHSTTEMGSEEDTTDDPHRSGDGLRSADGDSPGDNAGDSPGDAPGDSDDSAGDSPRRKRDVDIEGFFDLEEMLDRLEEDDIECLATMTNLGDEKFLCHRFAHGSSVVFRMIMAAGMECDDYLLESDEDDNDDDDDDRLDESNQRTILNLFRTRPKEEIDDDEVRKLLRLAPDVLDDDFLESLPDRIFHSNMRELGRMASRRSGNPGLRYAFREKLDSRDLASLSADDMMGIGPGLRALRLDQIDRLNGSLLLQTNAAAIFMDGADGGDDDDDDDDEDDGVRIAFARRIKHHLRHSGSMTNQSISRQVISGKFGWYNFTSPSG</sequence>
<gene>
    <name evidence="2" type="ORF">ElyMa_004857300</name>
</gene>
<feature type="compositionally biased region" description="Low complexity" evidence="1">
    <location>
        <begin position="37"/>
        <end position="47"/>
    </location>
</feature>
<name>A0AAV4IPN6_9GAST</name>
<feature type="compositionally biased region" description="Basic and acidic residues" evidence="1">
    <location>
        <begin position="123"/>
        <end position="136"/>
    </location>
</feature>
<dbReference type="EMBL" id="BMAT01009707">
    <property type="protein sequence ID" value="GFS12349.1"/>
    <property type="molecule type" value="Genomic_DNA"/>
</dbReference>
<keyword evidence="3" id="KW-1185">Reference proteome</keyword>
<feature type="compositionally biased region" description="Basic and acidic residues" evidence="1">
    <location>
        <begin position="100"/>
        <end position="112"/>
    </location>
</feature>
<evidence type="ECO:0000313" key="2">
    <source>
        <dbReference type="EMBL" id="GFS12349.1"/>
    </source>
</evidence>
<feature type="compositionally biased region" description="Basic and acidic residues" evidence="1">
    <location>
        <begin position="69"/>
        <end position="80"/>
    </location>
</feature>
<comment type="caution">
    <text evidence="2">The sequence shown here is derived from an EMBL/GenBank/DDBJ whole genome shotgun (WGS) entry which is preliminary data.</text>
</comment>
<proteinExistence type="predicted"/>
<dbReference type="Proteomes" id="UP000762676">
    <property type="component" value="Unassembled WGS sequence"/>
</dbReference>
<organism evidence="2 3">
    <name type="scientific">Elysia marginata</name>
    <dbReference type="NCBI Taxonomy" id="1093978"/>
    <lineage>
        <taxon>Eukaryota</taxon>
        <taxon>Metazoa</taxon>
        <taxon>Spiralia</taxon>
        <taxon>Lophotrochozoa</taxon>
        <taxon>Mollusca</taxon>
        <taxon>Gastropoda</taxon>
        <taxon>Heterobranchia</taxon>
        <taxon>Euthyneura</taxon>
        <taxon>Panpulmonata</taxon>
        <taxon>Sacoglossa</taxon>
        <taxon>Placobranchoidea</taxon>
        <taxon>Plakobranchidae</taxon>
        <taxon>Elysia</taxon>
    </lineage>
</organism>
<accession>A0AAV4IPN6</accession>
<protein>
    <submittedName>
        <fullName evidence="2">Uncharacterized protein</fullName>
    </submittedName>
</protein>
<evidence type="ECO:0000256" key="1">
    <source>
        <dbReference type="SAM" id="MobiDB-lite"/>
    </source>
</evidence>
<dbReference type="AlphaFoldDB" id="A0AAV4IPN6"/>
<feature type="compositionally biased region" description="Low complexity" evidence="1">
    <location>
        <begin position="58"/>
        <end position="68"/>
    </location>
</feature>
<evidence type="ECO:0000313" key="3">
    <source>
        <dbReference type="Proteomes" id="UP000762676"/>
    </source>
</evidence>
<feature type="compositionally biased region" description="Basic and acidic residues" evidence="1">
    <location>
        <begin position="48"/>
        <end position="57"/>
    </location>
</feature>
<feature type="region of interest" description="Disordered" evidence="1">
    <location>
        <begin position="36"/>
        <end position="167"/>
    </location>
</feature>
<feature type="compositionally biased region" description="Low complexity" evidence="1">
    <location>
        <begin position="137"/>
        <end position="152"/>
    </location>
</feature>
<reference evidence="2 3" key="1">
    <citation type="journal article" date="2021" name="Elife">
        <title>Chloroplast acquisition without the gene transfer in kleptoplastic sea slugs, Plakobranchus ocellatus.</title>
        <authorList>
            <person name="Maeda T."/>
            <person name="Takahashi S."/>
            <person name="Yoshida T."/>
            <person name="Shimamura S."/>
            <person name="Takaki Y."/>
            <person name="Nagai Y."/>
            <person name="Toyoda A."/>
            <person name="Suzuki Y."/>
            <person name="Arimoto A."/>
            <person name="Ishii H."/>
            <person name="Satoh N."/>
            <person name="Nishiyama T."/>
            <person name="Hasebe M."/>
            <person name="Maruyama T."/>
            <person name="Minagawa J."/>
            <person name="Obokata J."/>
            <person name="Shigenobu S."/>
        </authorList>
    </citation>
    <scope>NUCLEOTIDE SEQUENCE [LARGE SCALE GENOMIC DNA]</scope>
</reference>